<evidence type="ECO:0000256" key="1">
    <source>
        <dbReference type="ARBA" id="ARBA00022475"/>
    </source>
</evidence>
<dbReference type="PROSITE" id="PS51257">
    <property type="entry name" value="PROKAR_LIPOPROTEIN"/>
    <property type="match status" value="1"/>
</dbReference>
<evidence type="ECO:0000256" key="3">
    <source>
        <dbReference type="ARBA" id="ARBA00022989"/>
    </source>
</evidence>
<comment type="similarity">
    <text evidence="7">Belongs to the transglycosylase MltG family.</text>
</comment>
<evidence type="ECO:0000256" key="6">
    <source>
        <dbReference type="ARBA" id="ARBA00023316"/>
    </source>
</evidence>
<feature type="transmembrane region" description="Helical" evidence="7">
    <location>
        <begin position="12"/>
        <end position="35"/>
    </location>
</feature>
<reference evidence="8" key="2">
    <citation type="journal article" date="2021" name="PeerJ">
        <title>Extensive microbial diversity within the chicken gut microbiome revealed by metagenomics and culture.</title>
        <authorList>
            <person name="Gilroy R."/>
            <person name="Ravi A."/>
            <person name="Getino M."/>
            <person name="Pursley I."/>
            <person name="Horton D.L."/>
            <person name="Alikhan N.F."/>
            <person name="Baker D."/>
            <person name="Gharbi K."/>
            <person name="Hall N."/>
            <person name="Watson M."/>
            <person name="Adriaenssens E.M."/>
            <person name="Foster-Nyarko E."/>
            <person name="Jarju S."/>
            <person name="Secka A."/>
            <person name="Antonio M."/>
            <person name="Oren A."/>
            <person name="Chaudhuri R.R."/>
            <person name="La Ragione R."/>
            <person name="Hildebrand F."/>
            <person name="Pallen M.J."/>
        </authorList>
    </citation>
    <scope>NUCLEOTIDE SEQUENCE</scope>
    <source>
        <strain evidence="8">USAMLcec3-3695</strain>
    </source>
</reference>
<sequence length="358" mass="39254">MAIKVKETGFGVWKIVVAVIAVAVVLGCIGFAVVLSDRNGVDIDGSISVEIPEGSGSSAVAQILEDNGAIKYPTVFKLESRLGGYDGQYQPGMITVSDGMSYGDILNALVTSDRDTVKVVIPEGYEITQIATALHDAGLPGADEFMDALDPSLYNYRFLENLPDREVKLEGYLFPATYEIPVTYTGQEIVDLMLKTFDNMFTEEYYNRASELGMTVDEIVTMASIVERETNSDSERAKVAGVFYNRKNSGMKLQSCATVQYVLGERKPVLSIADTQIDSPYNTYVYAGLPIGPICNPGEECIKAALYPEETDAYYFCLSKSGEHIFSRTYEEHVAAMESNDLTMNVDSSALENEDSMK</sequence>
<reference evidence="8" key="1">
    <citation type="submission" date="2020-10" db="EMBL/GenBank/DDBJ databases">
        <authorList>
            <person name="Gilroy R."/>
        </authorList>
    </citation>
    <scope>NUCLEOTIDE SEQUENCE</scope>
    <source>
        <strain evidence="8">USAMLcec3-3695</strain>
    </source>
</reference>
<proteinExistence type="inferred from homology"/>
<dbReference type="EMBL" id="DVNB01000068">
    <property type="protein sequence ID" value="HIU57430.1"/>
    <property type="molecule type" value="Genomic_DNA"/>
</dbReference>
<accession>A0A9D1MBR2</accession>
<dbReference type="Gene3D" id="3.30.1490.480">
    <property type="entry name" value="Endolytic murein transglycosylase"/>
    <property type="match status" value="1"/>
</dbReference>
<keyword evidence="1 7" id="KW-1003">Cell membrane</keyword>
<dbReference type="PANTHER" id="PTHR30518:SF2">
    <property type="entry name" value="ENDOLYTIC MUREIN TRANSGLYCOSYLASE"/>
    <property type="match status" value="1"/>
</dbReference>
<dbReference type="GO" id="GO:0008932">
    <property type="term" value="F:lytic endotransglycosylase activity"/>
    <property type="evidence" value="ECO:0007669"/>
    <property type="project" value="UniProtKB-UniRule"/>
</dbReference>
<protein>
    <recommendedName>
        <fullName evidence="7">Endolytic murein transglycosylase</fullName>
        <ecNumber evidence="7">4.2.2.29</ecNumber>
    </recommendedName>
    <alternativeName>
        <fullName evidence="7">Peptidoglycan lytic transglycosylase</fullName>
    </alternativeName>
    <alternativeName>
        <fullName evidence="7">Peptidoglycan polymerization terminase</fullName>
    </alternativeName>
</protein>
<comment type="caution">
    <text evidence="8">The sequence shown here is derived from an EMBL/GenBank/DDBJ whole genome shotgun (WGS) entry which is preliminary data.</text>
</comment>
<dbReference type="CDD" id="cd08010">
    <property type="entry name" value="MltG_like"/>
    <property type="match status" value="1"/>
</dbReference>
<evidence type="ECO:0000256" key="4">
    <source>
        <dbReference type="ARBA" id="ARBA00023136"/>
    </source>
</evidence>
<keyword evidence="6 7" id="KW-0961">Cell wall biogenesis/degradation</keyword>
<keyword evidence="2 7" id="KW-0812">Transmembrane</keyword>
<comment type="function">
    <text evidence="7">Functions as a peptidoglycan terminase that cleaves nascent peptidoglycan strands endolytically to terminate their elongation.</text>
</comment>
<dbReference type="Proteomes" id="UP000824109">
    <property type="component" value="Unassembled WGS sequence"/>
</dbReference>
<dbReference type="GO" id="GO:0005886">
    <property type="term" value="C:plasma membrane"/>
    <property type="evidence" value="ECO:0007669"/>
    <property type="project" value="UniProtKB-SubCell"/>
</dbReference>
<name>A0A9D1MBR2_9FIRM</name>
<dbReference type="NCBIfam" id="TIGR00247">
    <property type="entry name" value="endolytic transglycosylase MltG"/>
    <property type="match status" value="1"/>
</dbReference>
<dbReference type="GO" id="GO:0009252">
    <property type="term" value="P:peptidoglycan biosynthetic process"/>
    <property type="evidence" value="ECO:0007669"/>
    <property type="project" value="UniProtKB-UniRule"/>
</dbReference>
<evidence type="ECO:0000313" key="9">
    <source>
        <dbReference type="Proteomes" id="UP000824109"/>
    </source>
</evidence>
<evidence type="ECO:0000256" key="2">
    <source>
        <dbReference type="ARBA" id="ARBA00022692"/>
    </source>
</evidence>
<dbReference type="InterPro" id="IPR003770">
    <property type="entry name" value="MLTG-like"/>
</dbReference>
<keyword evidence="3 7" id="KW-1133">Transmembrane helix</keyword>
<comment type="catalytic activity">
    <reaction evidence="7">
        <text>a peptidoglycan chain = a peptidoglycan chain with N-acetyl-1,6-anhydromuramyl-[peptide] at the reducing end + a peptidoglycan chain with N-acetylglucosamine at the non-reducing end.</text>
        <dbReference type="EC" id="4.2.2.29"/>
    </reaction>
</comment>
<dbReference type="EC" id="4.2.2.29" evidence="7"/>
<organism evidence="8 9">
    <name type="scientific">Candidatus Ornithomonoglobus merdipullorum</name>
    <dbReference type="NCBI Taxonomy" id="2840895"/>
    <lineage>
        <taxon>Bacteria</taxon>
        <taxon>Bacillati</taxon>
        <taxon>Bacillota</taxon>
        <taxon>Clostridia</taxon>
        <taxon>Candidatus Ornithomonoglobus</taxon>
    </lineage>
</organism>
<keyword evidence="4 7" id="KW-0472">Membrane</keyword>
<evidence type="ECO:0000313" key="8">
    <source>
        <dbReference type="EMBL" id="HIU57430.1"/>
    </source>
</evidence>
<dbReference type="PANTHER" id="PTHR30518">
    <property type="entry name" value="ENDOLYTIC MUREIN TRANSGLYCOSYLASE"/>
    <property type="match status" value="1"/>
</dbReference>
<dbReference type="Pfam" id="PF02618">
    <property type="entry name" value="YceG"/>
    <property type="match status" value="1"/>
</dbReference>
<comment type="subcellular location">
    <subcellularLocation>
        <location evidence="7">Cell membrane</location>
        <topology evidence="7">Single-pass membrane protein</topology>
    </subcellularLocation>
</comment>
<keyword evidence="5 7" id="KW-0456">Lyase</keyword>
<dbReference type="GO" id="GO:0071555">
    <property type="term" value="P:cell wall organization"/>
    <property type="evidence" value="ECO:0007669"/>
    <property type="project" value="UniProtKB-KW"/>
</dbReference>
<gene>
    <name evidence="7 8" type="primary">mltG</name>
    <name evidence="8" type="ORF">IAA61_06415</name>
</gene>
<evidence type="ECO:0000256" key="7">
    <source>
        <dbReference type="HAMAP-Rule" id="MF_02065"/>
    </source>
</evidence>
<dbReference type="Gene3D" id="3.30.160.60">
    <property type="entry name" value="Classic Zinc Finger"/>
    <property type="match status" value="1"/>
</dbReference>
<evidence type="ECO:0000256" key="5">
    <source>
        <dbReference type="ARBA" id="ARBA00023239"/>
    </source>
</evidence>
<dbReference type="AlphaFoldDB" id="A0A9D1MBR2"/>
<feature type="site" description="Important for catalytic activity" evidence="7">
    <location>
        <position position="229"/>
    </location>
</feature>
<dbReference type="HAMAP" id="MF_02065">
    <property type="entry name" value="MltG"/>
    <property type="match status" value="1"/>
</dbReference>